<proteinExistence type="predicted"/>
<protein>
    <submittedName>
        <fullName evidence="1">Uncharacterized protein</fullName>
    </submittedName>
</protein>
<dbReference type="EMBL" id="PQXF01000006">
    <property type="protein sequence ID" value="PXF61349.1"/>
    <property type="molecule type" value="Genomic_DNA"/>
</dbReference>
<evidence type="ECO:0000313" key="2">
    <source>
        <dbReference type="Proteomes" id="UP000248329"/>
    </source>
</evidence>
<gene>
    <name evidence="1" type="ORF">C4B59_05210</name>
</gene>
<accession>A0AC61L4N2</accession>
<evidence type="ECO:0000313" key="1">
    <source>
        <dbReference type="EMBL" id="PXF61349.1"/>
    </source>
</evidence>
<name>A0AC61L4N2_9EURY</name>
<organism evidence="1 2">
    <name type="scientific">Candidatus Methanogaster sp</name>
    <dbReference type="NCBI Taxonomy" id="3386292"/>
    <lineage>
        <taxon>Archaea</taxon>
        <taxon>Methanobacteriati</taxon>
        <taxon>Methanobacteriota</taxon>
        <taxon>Stenosarchaea group</taxon>
        <taxon>Methanomicrobia</taxon>
        <taxon>Methanosarcinales</taxon>
        <taxon>ANME-2 cluster</taxon>
        <taxon>Candidatus Methanogasteraceae</taxon>
        <taxon>Candidatus Methanogaster</taxon>
    </lineage>
</organism>
<reference evidence="1" key="1">
    <citation type="submission" date="2018-01" db="EMBL/GenBank/DDBJ databases">
        <authorList>
            <person name="Krukenberg V."/>
        </authorList>
    </citation>
    <scope>NUCLEOTIDE SEQUENCE</scope>
    <source>
        <strain evidence="1">E20ANME2</strain>
    </source>
</reference>
<dbReference type="Proteomes" id="UP000248329">
    <property type="component" value="Unassembled WGS sequence"/>
</dbReference>
<comment type="caution">
    <text evidence="1">The sequence shown here is derived from an EMBL/GenBank/DDBJ whole genome shotgun (WGS) entry which is preliminary data.</text>
</comment>
<sequence length="120" mass="13586">MQVRSSDSVKVISLDIGGIIGKLKQSADRAMKMNDDISEIFLFGSLATAEAVPGSDADIMIILKKSDKRILDRVVYFMDFFKDTGVGVDIFPYTMEELNKFKEGWNPFIEEMFAHRIKLV</sequence>